<dbReference type="EMBL" id="CM042889">
    <property type="protein sequence ID" value="KAI4321617.1"/>
    <property type="molecule type" value="Genomic_DNA"/>
</dbReference>
<protein>
    <submittedName>
        <fullName evidence="1">Uncharacterized protein</fullName>
    </submittedName>
</protein>
<keyword evidence="2" id="KW-1185">Reference proteome</keyword>
<organism evidence="1 2">
    <name type="scientific">Melastoma candidum</name>
    <dbReference type="NCBI Taxonomy" id="119954"/>
    <lineage>
        <taxon>Eukaryota</taxon>
        <taxon>Viridiplantae</taxon>
        <taxon>Streptophyta</taxon>
        <taxon>Embryophyta</taxon>
        <taxon>Tracheophyta</taxon>
        <taxon>Spermatophyta</taxon>
        <taxon>Magnoliopsida</taxon>
        <taxon>eudicotyledons</taxon>
        <taxon>Gunneridae</taxon>
        <taxon>Pentapetalae</taxon>
        <taxon>rosids</taxon>
        <taxon>malvids</taxon>
        <taxon>Myrtales</taxon>
        <taxon>Melastomataceae</taxon>
        <taxon>Melastomatoideae</taxon>
        <taxon>Melastomateae</taxon>
        <taxon>Melastoma</taxon>
    </lineage>
</organism>
<dbReference type="Proteomes" id="UP001057402">
    <property type="component" value="Chromosome 10"/>
</dbReference>
<evidence type="ECO:0000313" key="2">
    <source>
        <dbReference type="Proteomes" id="UP001057402"/>
    </source>
</evidence>
<proteinExistence type="predicted"/>
<gene>
    <name evidence="1" type="ORF">MLD38_034980</name>
</gene>
<reference evidence="2" key="1">
    <citation type="journal article" date="2023" name="Front. Plant Sci.">
        <title>Chromosomal-level genome assembly of Melastoma candidum provides insights into trichome evolution.</title>
        <authorList>
            <person name="Zhong Y."/>
            <person name="Wu W."/>
            <person name="Sun C."/>
            <person name="Zou P."/>
            <person name="Liu Y."/>
            <person name="Dai S."/>
            <person name="Zhou R."/>
        </authorList>
    </citation>
    <scope>NUCLEOTIDE SEQUENCE [LARGE SCALE GENOMIC DNA]</scope>
</reference>
<evidence type="ECO:0000313" key="1">
    <source>
        <dbReference type="EMBL" id="KAI4321617.1"/>
    </source>
</evidence>
<name>A0ACB9MDJ1_9MYRT</name>
<accession>A0ACB9MDJ1</accession>
<comment type="caution">
    <text evidence="1">The sequence shown here is derived from an EMBL/GenBank/DDBJ whole genome shotgun (WGS) entry which is preliminary data.</text>
</comment>
<sequence>MVTTSAQLLTSFLQLPDSNKLDSAQLGRPDLISTRRNCRSLSLNCRVKPPVNASPIPDLVPAFMMRGPHKFFDQAAVITVRAGDGDLGAVLSVPGGGKADDREKGGGRLGRRKRI</sequence>